<dbReference type="Proteomes" id="UP000249056">
    <property type="component" value="Unassembled WGS sequence"/>
</dbReference>
<gene>
    <name evidence="2" type="ORF">DID88_007453</name>
</gene>
<comment type="caution">
    <text evidence="2">The sequence shown here is derived from an EMBL/GenBank/DDBJ whole genome shotgun (WGS) entry which is preliminary data.</text>
</comment>
<evidence type="ECO:0000313" key="3">
    <source>
        <dbReference type="Proteomes" id="UP000249056"/>
    </source>
</evidence>
<dbReference type="OrthoDB" id="5430931at2759"/>
<feature type="region of interest" description="Disordered" evidence="1">
    <location>
        <begin position="209"/>
        <end position="240"/>
    </location>
</feature>
<feature type="region of interest" description="Disordered" evidence="1">
    <location>
        <begin position="1"/>
        <end position="92"/>
    </location>
</feature>
<reference evidence="2 3" key="1">
    <citation type="submission" date="2018-06" db="EMBL/GenBank/DDBJ databases">
        <title>Genome Sequence of the Brown Rot Fungal Pathogen Monilinia fructigena.</title>
        <authorList>
            <person name="Landi L."/>
            <person name="De Miccolis Angelini R.M."/>
            <person name="Pollastro S."/>
            <person name="Abate D."/>
            <person name="Faretra F."/>
            <person name="Romanazzi G."/>
        </authorList>
    </citation>
    <scope>NUCLEOTIDE SEQUENCE [LARGE SCALE GENOMIC DNA]</scope>
    <source>
        <strain evidence="2 3">Mfrg269</strain>
    </source>
</reference>
<evidence type="ECO:0000313" key="2">
    <source>
        <dbReference type="EMBL" id="RAL68759.1"/>
    </source>
</evidence>
<feature type="compositionally biased region" description="Basic residues" evidence="1">
    <location>
        <begin position="23"/>
        <end position="33"/>
    </location>
</feature>
<proteinExistence type="predicted"/>
<name>A0A395JDE5_9HELO</name>
<evidence type="ECO:0000256" key="1">
    <source>
        <dbReference type="SAM" id="MobiDB-lite"/>
    </source>
</evidence>
<feature type="compositionally biased region" description="Basic and acidic residues" evidence="1">
    <location>
        <begin position="143"/>
        <end position="152"/>
    </location>
</feature>
<dbReference type="AlphaFoldDB" id="A0A395JDE5"/>
<keyword evidence="3" id="KW-1185">Reference proteome</keyword>
<feature type="compositionally biased region" description="Basic and acidic residues" evidence="1">
    <location>
        <begin position="34"/>
        <end position="44"/>
    </location>
</feature>
<dbReference type="EMBL" id="QKRW01000001">
    <property type="protein sequence ID" value="RAL68759.1"/>
    <property type="molecule type" value="Genomic_DNA"/>
</dbReference>
<accession>A0A395JDE5</accession>
<sequence>MEPNMQGGSMSTFTAVDPDSTKKPKRGGARPRKSKEQKQAEKDSAAAAQEAIDKGESPALMPVRDAAEFKDTKPLPSKEGVKEESPSAPVDQHNTKMFHVVYDQIWKDLARKKFPRQKRKLNFLISQTELLLPFHCKKIKTDEVERSTDHPDVAVPDNTDPCKPDHGDLPEGSAPAKVTNFEDLDFDAEDESVLKAAAMANAQNAIQEAQNKARAFNKQDDAPAMDDEGENEFPKPCRYG</sequence>
<protein>
    <submittedName>
        <fullName evidence="2">Uncharacterized protein</fullName>
    </submittedName>
</protein>
<feature type="compositionally biased region" description="Basic and acidic residues" evidence="1">
    <location>
        <begin position="160"/>
        <end position="169"/>
    </location>
</feature>
<organism evidence="2 3">
    <name type="scientific">Monilinia fructigena</name>
    <dbReference type="NCBI Taxonomy" id="38457"/>
    <lineage>
        <taxon>Eukaryota</taxon>
        <taxon>Fungi</taxon>
        <taxon>Dikarya</taxon>
        <taxon>Ascomycota</taxon>
        <taxon>Pezizomycotina</taxon>
        <taxon>Leotiomycetes</taxon>
        <taxon>Helotiales</taxon>
        <taxon>Sclerotiniaceae</taxon>
        <taxon>Monilinia</taxon>
    </lineage>
</organism>
<feature type="region of interest" description="Disordered" evidence="1">
    <location>
        <begin position="143"/>
        <end position="176"/>
    </location>
</feature>
<feature type="compositionally biased region" description="Polar residues" evidence="1">
    <location>
        <begin position="1"/>
        <end position="14"/>
    </location>
</feature>